<feature type="region of interest" description="Disordered" evidence="1">
    <location>
        <begin position="1"/>
        <end position="76"/>
    </location>
</feature>
<protein>
    <submittedName>
        <fullName evidence="2">Uncharacterized protein</fullName>
    </submittedName>
</protein>
<feature type="compositionally biased region" description="Polar residues" evidence="1">
    <location>
        <begin position="53"/>
        <end position="76"/>
    </location>
</feature>
<keyword evidence="3" id="KW-1185">Reference proteome</keyword>
<organism evidence="2 3">
    <name type="scientific">Potamilus streckersoni</name>
    <dbReference type="NCBI Taxonomy" id="2493646"/>
    <lineage>
        <taxon>Eukaryota</taxon>
        <taxon>Metazoa</taxon>
        <taxon>Spiralia</taxon>
        <taxon>Lophotrochozoa</taxon>
        <taxon>Mollusca</taxon>
        <taxon>Bivalvia</taxon>
        <taxon>Autobranchia</taxon>
        <taxon>Heteroconchia</taxon>
        <taxon>Palaeoheterodonta</taxon>
        <taxon>Unionida</taxon>
        <taxon>Unionoidea</taxon>
        <taxon>Unionidae</taxon>
        <taxon>Ambleminae</taxon>
        <taxon>Lampsilini</taxon>
        <taxon>Potamilus</taxon>
    </lineage>
</organism>
<sequence length="97" mass="10621">MHECGNKSDNSSSLNPTKDQAENSFKMKIEWPGMQTISECSSPLGQILDQQEDPGQSKSSPTASDQHITSLSGRPSSSRLALVWRALQQKQFNASVI</sequence>
<dbReference type="AlphaFoldDB" id="A0AAE0VTK7"/>
<reference evidence="2" key="3">
    <citation type="submission" date="2023-05" db="EMBL/GenBank/DDBJ databases">
        <authorList>
            <person name="Smith C.H."/>
        </authorList>
    </citation>
    <scope>NUCLEOTIDE SEQUENCE</scope>
    <source>
        <strain evidence="2">CHS0354</strain>
        <tissue evidence="2">Mantle</tissue>
    </source>
</reference>
<reference evidence="2" key="2">
    <citation type="journal article" date="2021" name="Genome Biol. Evol.">
        <title>Developing a high-quality reference genome for a parasitic bivalve with doubly uniparental inheritance (Bivalvia: Unionida).</title>
        <authorList>
            <person name="Smith C.H."/>
        </authorList>
    </citation>
    <scope>NUCLEOTIDE SEQUENCE</scope>
    <source>
        <strain evidence="2">CHS0354</strain>
        <tissue evidence="2">Mantle</tissue>
    </source>
</reference>
<comment type="caution">
    <text evidence="2">The sequence shown here is derived from an EMBL/GenBank/DDBJ whole genome shotgun (WGS) entry which is preliminary data.</text>
</comment>
<name>A0AAE0VTK7_9BIVA</name>
<evidence type="ECO:0000313" key="2">
    <source>
        <dbReference type="EMBL" id="KAK3589649.1"/>
    </source>
</evidence>
<feature type="compositionally biased region" description="Basic and acidic residues" evidence="1">
    <location>
        <begin position="19"/>
        <end position="29"/>
    </location>
</feature>
<proteinExistence type="predicted"/>
<evidence type="ECO:0000313" key="3">
    <source>
        <dbReference type="Proteomes" id="UP001195483"/>
    </source>
</evidence>
<gene>
    <name evidence="2" type="ORF">CHS0354_015147</name>
</gene>
<dbReference type="EMBL" id="JAEAOA010000943">
    <property type="protein sequence ID" value="KAK3589649.1"/>
    <property type="molecule type" value="Genomic_DNA"/>
</dbReference>
<feature type="compositionally biased region" description="Polar residues" evidence="1">
    <location>
        <begin position="7"/>
        <end position="18"/>
    </location>
</feature>
<feature type="compositionally biased region" description="Polar residues" evidence="1">
    <location>
        <begin position="35"/>
        <end position="44"/>
    </location>
</feature>
<evidence type="ECO:0000256" key="1">
    <source>
        <dbReference type="SAM" id="MobiDB-lite"/>
    </source>
</evidence>
<dbReference type="Proteomes" id="UP001195483">
    <property type="component" value="Unassembled WGS sequence"/>
</dbReference>
<reference evidence="2" key="1">
    <citation type="journal article" date="2021" name="Genome Biol. Evol.">
        <title>A High-Quality Reference Genome for a Parasitic Bivalve with Doubly Uniparental Inheritance (Bivalvia: Unionida).</title>
        <authorList>
            <person name="Smith C.H."/>
        </authorList>
    </citation>
    <scope>NUCLEOTIDE SEQUENCE</scope>
    <source>
        <strain evidence="2">CHS0354</strain>
    </source>
</reference>
<accession>A0AAE0VTK7</accession>